<accession>A0A1B0BEK6</accession>
<evidence type="ECO:0000313" key="1">
    <source>
        <dbReference type="EnsemblMetazoa" id="GPPI027470-PA"/>
    </source>
</evidence>
<reference evidence="2" key="1">
    <citation type="submission" date="2015-01" db="EMBL/GenBank/DDBJ databases">
        <authorList>
            <person name="Aksoy S."/>
            <person name="Warren W."/>
            <person name="Wilson R.K."/>
        </authorList>
    </citation>
    <scope>NUCLEOTIDE SEQUENCE [LARGE SCALE GENOMIC DNA]</scope>
    <source>
        <strain evidence="2">IAEA</strain>
    </source>
</reference>
<dbReference type="EnsemblMetazoa" id="GPPI027470-RA">
    <property type="protein sequence ID" value="GPPI027470-PA"/>
    <property type="gene ID" value="GPPI027470"/>
</dbReference>
<protein>
    <submittedName>
        <fullName evidence="1">Uncharacterized protein</fullName>
    </submittedName>
</protein>
<evidence type="ECO:0000313" key="2">
    <source>
        <dbReference type="Proteomes" id="UP000092460"/>
    </source>
</evidence>
<dbReference type="VEuPathDB" id="VectorBase:GPPI027470"/>
<reference evidence="1" key="2">
    <citation type="submission" date="2020-05" db="UniProtKB">
        <authorList>
            <consortium name="EnsemblMetazoa"/>
        </authorList>
    </citation>
    <scope>IDENTIFICATION</scope>
    <source>
        <strain evidence="1">IAEA</strain>
    </source>
</reference>
<dbReference type="Proteomes" id="UP000092460">
    <property type="component" value="Unassembled WGS sequence"/>
</dbReference>
<organism evidence="1 2">
    <name type="scientific">Glossina palpalis gambiensis</name>
    <dbReference type="NCBI Taxonomy" id="67801"/>
    <lineage>
        <taxon>Eukaryota</taxon>
        <taxon>Metazoa</taxon>
        <taxon>Ecdysozoa</taxon>
        <taxon>Arthropoda</taxon>
        <taxon>Hexapoda</taxon>
        <taxon>Insecta</taxon>
        <taxon>Pterygota</taxon>
        <taxon>Neoptera</taxon>
        <taxon>Endopterygota</taxon>
        <taxon>Diptera</taxon>
        <taxon>Brachycera</taxon>
        <taxon>Muscomorpha</taxon>
        <taxon>Hippoboscoidea</taxon>
        <taxon>Glossinidae</taxon>
        <taxon>Glossina</taxon>
    </lineage>
</organism>
<name>A0A1B0BEK6_9MUSC</name>
<dbReference type="AlphaFoldDB" id="A0A1B0BEK6"/>
<sequence>MLANASKIAGTWRNAQPIETRRDSPIFESYATMRTSTTVGEIPAIQLRLTVQKAIHAVDITLYDVRNVIISKSQDSKTQHLYTYH</sequence>
<proteinExistence type="predicted"/>
<dbReference type="EMBL" id="JXJN01012916">
    <property type="status" value="NOT_ANNOTATED_CDS"/>
    <property type="molecule type" value="Genomic_DNA"/>
</dbReference>
<keyword evidence="2" id="KW-1185">Reference proteome</keyword>